<dbReference type="GO" id="GO:0051028">
    <property type="term" value="P:mRNA transport"/>
    <property type="evidence" value="ECO:0007669"/>
    <property type="project" value="UniProtKB-KW"/>
</dbReference>
<keyword evidence="7" id="KW-0509">mRNA transport</keyword>
<dbReference type="GO" id="GO:0006397">
    <property type="term" value="P:mRNA processing"/>
    <property type="evidence" value="ECO:0007669"/>
    <property type="project" value="UniProtKB-KW"/>
</dbReference>
<dbReference type="KEGG" id="ffu:CLAFUR5_04624"/>
<keyword evidence="10" id="KW-0866">Nonsense-mediated mRNA decay</keyword>
<feature type="compositionally biased region" description="Basic and acidic residues" evidence="13">
    <location>
        <begin position="690"/>
        <end position="701"/>
    </location>
</feature>
<evidence type="ECO:0000256" key="8">
    <source>
        <dbReference type="ARBA" id="ARBA00022845"/>
    </source>
</evidence>
<evidence type="ECO:0000259" key="14">
    <source>
        <dbReference type="SMART" id="SM01044"/>
    </source>
</evidence>
<feature type="compositionally biased region" description="Basic and acidic residues" evidence="13">
    <location>
        <begin position="168"/>
        <end position="184"/>
    </location>
</feature>
<name>A0A9Q8P7X1_PASFU</name>
<dbReference type="Pfam" id="PF09405">
    <property type="entry name" value="Btz"/>
    <property type="match status" value="1"/>
</dbReference>
<keyword evidence="4" id="KW-0813">Transport</keyword>
<dbReference type="Proteomes" id="UP000756132">
    <property type="component" value="Chromosome 4"/>
</dbReference>
<keyword evidence="12" id="KW-0539">Nucleus</keyword>
<sequence length="743" mass="81736">MAAGRSFKSLVGRRRRPDEEGEDEEGPVMVDDSQSEGSVLSELEDDEADTSTLGDPEAAEAGAEAAQQKSETAANGAKSAGKKARKSRKKAAKKTGKYQVAEPSSQWQPTTFKAMADTEAMLNGLNMDEQAAAQDVVDFESIDRSTSAAASQAPAVAPLTGYSQSPAERQRRDHEEYRKKRDADPAFIPNRGNFFMHDTRSHHAQTGPPTRGAWNVRGRGRGAGNVAPSFPPSHQMAQADRSAQQTWKHDLHDTINEEPSKDTSNFAKPADSPQDRDESARLFGKAAHANQQNYQQQQPRVLCFSRTAVVGKVQIRLLLPNMIEPITFSEVPWKQYTRLPDHRPPLRRDKPVRISLPPHIQRYIFPAPERSFIFIPRQMRPNQQGFGRSGYQRSIGGYGYSSRRTSMYGGSVYAASVAASRRSSFASVARENAFSPVGSAYAGGMPPNRPIVRLPHGSQPHFSTFNTPTGPLSGHQTPTGYQVPSYPLPSQPAFQGTPTTTVHQPRPQKVLSVTDIESPAVLQNASVPPEAQQPFQNQLPPHMNEQSTFGPPAGAYYSPGQQYSYQPQPAAGTPLSNIPEQAMQAPAFQPQMMPYGANPYYAPYPPQQGYYYPQGPPAYPQMPMYGAPQQGYMMSPPGTQMAHPQASPRQPLPQQAQSEPQPQQQPPQASSEEIVAYERDGTTHYLPASEARRRQETEDYRPARSFVPTNALVGMAPPTPAPEAAYYYSQMQPAYYPAQTPMQ</sequence>
<dbReference type="AlphaFoldDB" id="A0A9Q8P7X1"/>
<feature type="region of interest" description="Disordered" evidence="13">
    <location>
        <begin position="142"/>
        <end position="279"/>
    </location>
</feature>
<evidence type="ECO:0000256" key="13">
    <source>
        <dbReference type="SAM" id="MobiDB-lite"/>
    </source>
</evidence>
<evidence type="ECO:0000256" key="1">
    <source>
        <dbReference type="ARBA" id="ARBA00004123"/>
    </source>
</evidence>
<dbReference type="GeneID" id="71984502"/>
<dbReference type="OrthoDB" id="5413466at2759"/>
<keyword evidence="8" id="KW-0810">Translation regulation</keyword>
<dbReference type="GO" id="GO:0005737">
    <property type="term" value="C:cytoplasm"/>
    <property type="evidence" value="ECO:0007669"/>
    <property type="project" value="UniProtKB-SubCell"/>
</dbReference>
<evidence type="ECO:0000313" key="15">
    <source>
        <dbReference type="EMBL" id="UJO16486.1"/>
    </source>
</evidence>
<evidence type="ECO:0000256" key="3">
    <source>
        <dbReference type="ARBA" id="ARBA00009548"/>
    </source>
</evidence>
<evidence type="ECO:0000256" key="7">
    <source>
        <dbReference type="ARBA" id="ARBA00022816"/>
    </source>
</evidence>
<dbReference type="GO" id="GO:0008380">
    <property type="term" value="P:RNA splicing"/>
    <property type="evidence" value="ECO:0007669"/>
    <property type="project" value="UniProtKB-KW"/>
</dbReference>
<keyword evidence="5" id="KW-0963">Cytoplasm</keyword>
<dbReference type="InterPro" id="IPR018545">
    <property type="entry name" value="Btz_dom"/>
</dbReference>
<dbReference type="GO" id="GO:0035145">
    <property type="term" value="C:exon-exon junction complex"/>
    <property type="evidence" value="ECO:0007669"/>
    <property type="project" value="InterPro"/>
</dbReference>
<keyword evidence="16" id="KW-1185">Reference proteome</keyword>
<reference evidence="15" key="1">
    <citation type="submission" date="2021-12" db="EMBL/GenBank/DDBJ databases">
        <authorList>
            <person name="Zaccaron A."/>
            <person name="Stergiopoulos I."/>
        </authorList>
    </citation>
    <scope>NUCLEOTIDE SEQUENCE</scope>
    <source>
        <strain evidence="15">Race5_Kim</strain>
    </source>
</reference>
<dbReference type="GO" id="GO:0000184">
    <property type="term" value="P:nuclear-transcribed mRNA catabolic process, nonsense-mediated decay"/>
    <property type="evidence" value="ECO:0007669"/>
    <property type="project" value="UniProtKB-KW"/>
</dbReference>
<protein>
    <recommendedName>
        <fullName evidence="14">Btz domain-containing protein</fullName>
    </recommendedName>
</protein>
<keyword evidence="9" id="KW-0694">RNA-binding</keyword>
<feature type="compositionally biased region" description="Low complexity" evidence="13">
    <location>
        <begin position="59"/>
        <end position="79"/>
    </location>
</feature>
<evidence type="ECO:0000313" key="16">
    <source>
        <dbReference type="Proteomes" id="UP000756132"/>
    </source>
</evidence>
<organism evidence="15 16">
    <name type="scientific">Passalora fulva</name>
    <name type="common">Tomato leaf mold</name>
    <name type="synonym">Cladosporium fulvum</name>
    <dbReference type="NCBI Taxonomy" id="5499"/>
    <lineage>
        <taxon>Eukaryota</taxon>
        <taxon>Fungi</taxon>
        <taxon>Dikarya</taxon>
        <taxon>Ascomycota</taxon>
        <taxon>Pezizomycotina</taxon>
        <taxon>Dothideomycetes</taxon>
        <taxon>Dothideomycetidae</taxon>
        <taxon>Mycosphaerellales</taxon>
        <taxon>Mycosphaerellaceae</taxon>
        <taxon>Fulvia</taxon>
    </lineage>
</organism>
<evidence type="ECO:0000256" key="5">
    <source>
        <dbReference type="ARBA" id="ARBA00022490"/>
    </source>
</evidence>
<keyword evidence="11" id="KW-0508">mRNA splicing</keyword>
<evidence type="ECO:0000256" key="2">
    <source>
        <dbReference type="ARBA" id="ARBA00004496"/>
    </source>
</evidence>
<comment type="similarity">
    <text evidence="3">Belongs to the CASC3 family.</text>
</comment>
<feature type="compositionally biased region" description="Low complexity" evidence="13">
    <location>
        <begin position="147"/>
        <end position="158"/>
    </location>
</feature>
<dbReference type="EMBL" id="CP090166">
    <property type="protein sequence ID" value="UJO16486.1"/>
    <property type="molecule type" value="Genomic_DNA"/>
</dbReference>
<dbReference type="SMART" id="SM01044">
    <property type="entry name" value="Btz"/>
    <property type="match status" value="1"/>
</dbReference>
<evidence type="ECO:0000256" key="11">
    <source>
        <dbReference type="ARBA" id="ARBA00023187"/>
    </source>
</evidence>
<accession>A0A9Q8P7X1</accession>
<gene>
    <name evidence="15" type="ORF">CLAFUR5_04624</name>
</gene>
<proteinExistence type="inferred from homology"/>
<feature type="compositionally biased region" description="Basic residues" evidence="13">
    <location>
        <begin position="80"/>
        <end position="96"/>
    </location>
</feature>
<evidence type="ECO:0000256" key="12">
    <source>
        <dbReference type="ARBA" id="ARBA00023242"/>
    </source>
</evidence>
<comment type="subcellular location">
    <subcellularLocation>
        <location evidence="2">Cytoplasm</location>
    </subcellularLocation>
    <subcellularLocation>
        <location evidence="1">Nucleus</location>
    </subcellularLocation>
</comment>
<feature type="region of interest" description="Disordered" evidence="13">
    <location>
        <begin position="632"/>
        <end position="701"/>
    </location>
</feature>
<feature type="compositionally biased region" description="Polar residues" evidence="13">
    <location>
        <begin position="102"/>
        <end position="111"/>
    </location>
</feature>
<evidence type="ECO:0000256" key="6">
    <source>
        <dbReference type="ARBA" id="ARBA00022664"/>
    </source>
</evidence>
<feature type="region of interest" description="Disordered" evidence="13">
    <location>
        <begin position="1"/>
        <end position="111"/>
    </location>
</feature>
<evidence type="ECO:0000256" key="9">
    <source>
        <dbReference type="ARBA" id="ARBA00022884"/>
    </source>
</evidence>
<keyword evidence="6" id="KW-0507">mRNA processing</keyword>
<feature type="compositionally biased region" description="Basic and acidic residues" evidence="13">
    <location>
        <begin position="247"/>
        <end position="261"/>
    </location>
</feature>
<feature type="compositionally biased region" description="Low complexity" evidence="13">
    <location>
        <begin position="652"/>
        <end position="673"/>
    </location>
</feature>
<dbReference type="GO" id="GO:0006417">
    <property type="term" value="P:regulation of translation"/>
    <property type="evidence" value="ECO:0007669"/>
    <property type="project" value="UniProtKB-KW"/>
</dbReference>
<reference evidence="15" key="2">
    <citation type="journal article" date="2022" name="Microb. Genom.">
        <title>A chromosome-scale genome assembly of the tomato pathogen Cladosporium fulvum reveals a compartmentalized genome architecture and the presence of a dispensable chromosome.</title>
        <authorList>
            <person name="Zaccaron A.Z."/>
            <person name="Chen L.H."/>
            <person name="Samaras A."/>
            <person name="Stergiopoulos I."/>
        </authorList>
    </citation>
    <scope>NUCLEOTIDE SEQUENCE</scope>
    <source>
        <strain evidence="15">Race5_Kim</strain>
    </source>
</reference>
<feature type="domain" description="Btz" evidence="14">
    <location>
        <begin position="141"/>
        <end position="277"/>
    </location>
</feature>
<dbReference type="OMA" id="HPPRYIF"/>
<dbReference type="RefSeq" id="XP_047760852.1">
    <property type="nucleotide sequence ID" value="XM_047903772.1"/>
</dbReference>
<evidence type="ECO:0000256" key="10">
    <source>
        <dbReference type="ARBA" id="ARBA00023161"/>
    </source>
</evidence>
<evidence type="ECO:0000256" key="4">
    <source>
        <dbReference type="ARBA" id="ARBA00022448"/>
    </source>
</evidence>
<dbReference type="GO" id="GO:0003729">
    <property type="term" value="F:mRNA binding"/>
    <property type="evidence" value="ECO:0007669"/>
    <property type="project" value="InterPro"/>
</dbReference>